<comment type="similarity">
    <text evidence="2">Belongs to the binding-protein-dependent transport system permease family. HisMQ subfamily.</text>
</comment>
<keyword evidence="5 9" id="KW-0812">Transmembrane</keyword>
<evidence type="ECO:0000256" key="6">
    <source>
        <dbReference type="ARBA" id="ARBA00022970"/>
    </source>
</evidence>
<comment type="subcellular location">
    <subcellularLocation>
        <location evidence="1">Cell inner membrane</location>
        <topology evidence="1">Multi-pass membrane protein</topology>
    </subcellularLocation>
    <subcellularLocation>
        <location evidence="9">Cell membrane</location>
        <topology evidence="9">Multi-pass membrane protein</topology>
    </subcellularLocation>
</comment>
<dbReference type="GO" id="GO:0043190">
    <property type="term" value="C:ATP-binding cassette (ABC) transporter complex"/>
    <property type="evidence" value="ECO:0007669"/>
    <property type="project" value="InterPro"/>
</dbReference>
<evidence type="ECO:0000256" key="9">
    <source>
        <dbReference type="RuleBase" id="RU363032"/>
    </source>
</evidence>
<dbReference type="Gene3D" id="1.10.3720.10">
    <property type="entry name" value="MetI-like"/>
    <property type="match status" value="1"/>
</dbReference>
<evidence type="ECO:0000256" key="4">
    <source>
        <dbReference type="ARBA" id="ARBA00022475"/>
    </source>
</evidence>
<keyword evidence="8 9" id="KW-0472">Membrane</keyword>
<evidence type="ECO:0000313" key="12">
    <source>
        <dbReference type="Proteomes" id="UP001255601"/>
    </source>
</evidence>
<evidence type="ECO:0000256" key="5">
    <source>
        <dbReference type="ARBA" id="ARBA00022692"/>
    </source>
</evidence>
<dbReference type="InterPro" id="IPR000515">
    <property type="entry name" value="MetI-like"/>
</dbReference>
<feature type="transmembrane region" description="Helical" evidence="9">
    <location>
        <begin position="196"/>
        <end position="217"/>
    </location>
</feature>
<evidence type="ECO:0000259" key="10">
    <source>
        <dbReference type="PROSITE" id="PS50928"/>
    </source>
</evidence>
<dbReference type="PROSITE" id="PS50928">
    <property type="entry name" value="ABC_TM1"/>
    <property type="match status" value="1"/>
</dbReference>
<evidence type="ECO:0000256" key="1">
    <source>
        <dbReference type="ARBA" id="ARBA00004429"/>
    </source>
</evidence>
<sequence length="226" mass="24482">MDLHGLIALFFNVDVAVQYLPDLLAGLWVTLSLSVVIVVSGLSLGLALAVVRLMSHRYVVMLLRLWVDCFRAAPPLAVVLLMYFGLPSLGITLSAYWVLWLTLTAILAAFCEEIFWAGIASIGKGQWEAARSTGLTNAGTFRYVILPQAMKMCVPPLTNRAISITKNTALGTAIGMPELLNEAQTALSFSGNATPLILAAIGYLIIFMPVMALAGRLEKRMVWGAR</sequence>
<comment type="caution">
    <text evidence="11">The sequence shown here is derived from an EMBL/GenBank/DDBJ whole genome shotgun (WGS) entry which is preliminary data.</text>
</comment>
<dbReference type="AlphaFoldDB" id="A0AAJ2B5Z8"/>
<dbReference type="RefSeq" id="WP_309769033.1">
    <property type="nucleotide sequence ID" value="NZ_JAVIZC010000001.1"/>
</dbReference>
<feature type="domain" description="ABC transmembrane type-1" evidence="10">
    <location>
        <begin position="27"/>
        <end position="214"/>
    </location>
</feature>
<evidence type="ECO:0000256" key="8">
    <source>
        <dbReference type="ARBA" id="ARBA00023136"/>
    </source>
</evidence>
<gene>
    <name evidence="11" type="ORF">QE369_000079</name>
</gene>
<dbReference type="PANTHER" id="PTHR30614">
    <property type="entry name" value="MEMBRANE COMPONENT OF AMINO ACID ABC TRANSPORTER"/>
    <property type="match status" value="1"/>
</dbReference>
<dbReference type="Pfam" id="PF00528">
    <property type="entry name" value="BPD_transp_1"/>
    <property type="match status" value="1"/>
</dbReference>
<evidence type="ECO:0000313" key="11">
    <source>
        <dbReference type="EMBL" id="MDR6099901.1"/>
    </source>
</evidence>
<dbReference type="NCBIfam" id="TIGR01726">
    <property type="entry name" value="HEQRo_perm_3TM"/>
    <property type="match status" value="1"/>
</dbReference>
<organism evidence="11 12">
    <name type="scientific">Agrobacterium larrymoorei</name>
    <dbReference type="NCBI Taxonomy" id="160699"/>
    <lineage>
        <taxon>Bacteria</taxon>
        <taxon>Pseudomonadati</taxon>
        <taxon>Pseudomonadota</taxon>
        <taxon>Alphaproteobacteria</taxon>
        <taxon>Hyphomicrobiales</taxon>
        <taxon>Rhizobiaceae</taxon>
        <taxon>Rhizobium/Agrobacterium group</taxon>
        <taxon>Agrobacterium</taxon>
    </lineage>
</organism>
<dbReference type="InterPro" id="IPR035906">
    <property type="entry name" value="MetI-like_sf"/>
</dbReference>
<keyword evidence="3 9" id="KW-0813">Transport</keyword>
<dbReference type="Proteomes" id="UP001255601">
    <property type="component" value="Unassembled WGS sequence"/>
</dbReference>
<accession>A0AAJ2B5Z8</accession>
<keyword evidence="4" id="KW-1003">Cell membrane</keyword>
<keyword evidence="7 9" id="KW-1133">Transmembrane helix</keyword>
<reference evidence="11" key="1">
    <citation type="submission" date="2023-08" db="EMBL/GenBank/DDBJ databases">
        <title>Functional and genomic diversity of the sorghum phyllosphere microbiome.</title>
        <authorList>
            <person name="Shade A."/>
        </authorList>
    </citation>
    <scope>NUCLEOTIDE SEQUENCE</scope>
    <source>
        <strain evidence="11">SORGH_AS_0974</strain>
    </source>
</reference>
<dbReference type="GO" id="GO:0022857">
    <property type="term" value="F:transmembrane transporter activity"/>
    <property type="evidence" value="ECO:0007669"/>
    <property type="project" value="InterPro"/>
</dbReference>
<dbReference type="SUPFAM" id="SSF161098">
    <property type="entry name" value="MetI-like"/>
    <property type="match status" value="1"/>
</dbReference>
<protein>
    <submittedName>
        <fullName evidence="11">Polar amino acid transport system permease protein</fullName>
    </submittedName>
</protein>
<dbReference type="InterPro" id="IPR043429">
    <property type="entry name" value="ArtM/GltK/GlnP/TcyL/YhdX-like"/>
</dbReference>
<feature type="transmembrane region" description="Helical" evidence="9">
    <location>
        <begin position="26"/>
        <end position="51"/>
    </location>
</feature>
<name>A0AAJ2B5Z8_9HYPH</name>
<dbReference type="GO" id="GO:0006865">
    <property type="term" value="P:amino acid transport"/>
    <property type="evidence" value="ECO:0007669"/>
    <property type="project" value="UniProtKB-KW"/>
</dbReference>
<evidence type="ECO:0000256" key="7">
    <source>
        <dbReference type="ARBA" id="ARBA00022989"/>
    </source>
</evidence>
<dbReference type="CDD" id="cd06261">
    <property type="entry name" value="TM_PBP2"/>
    <property type="match status" value="1"/>
</dbReference>
<evidence type="ECO:0000256" key="3">
    <source>
        <dbReference type="ARBA" id="ARBA00022448"/>
    </source>
</evidence>
<dbReference type="InterPro" id="IPR010065">
    <property type="entry name" value="AA_ABC_transptr_permease_3TM"/>
</dbReference>
<evidence type="ECO:0000256" key="2">
    <source>
        <dbReference type="ARBA" id="ARBA00010072"/>
    </source>
</evidence>
<proteinExistence type="inferred from homology"/>
<dbReference type="EMBL" id="JAVIZC010000001">
    <property type="protein sequence ID" value="MDR6099901.1"/>
    <property type="molecule type" value="Genomic_DNA"/>
</dbReference>
<keyword evidence="6" id="KW-0029">Amino-acid transport</keyword>
<dbReference type="PANTHER" id="PTHR30614:SF0">
    <property type="entry name" value="L-CYSTINE TRANSPORT SYSTEM PERMEASE PROTEIN TCYL"/>
    <property type="match status" value="1"/>
</dbReference>